<dbReference type="Pfam" id="PF00578">
    <property type="entry name" value="AhpC-TSA"/>
    <property type="match status" value="1"/>
</dbReference>
<dbReference type="InterPro" id="IPR000866">
    <property type="entry name" value="AhpC/TSA"/>
</dbReference>
<name>A0A382L9T0_9ZZZZ</name>
<dbReference type="SUPFAM" id="SSF52833">
    <property type="entry name" value="Thioredoxin-like"/>
    <property type="match status" value="1"/>
</dbReference>
<accession>A0A382L9T0</accession>
<gene>
    <name evidence="2" type="ORF">METZ01_LOCUS286508</name>
</gene>
<dbReference type="InterPro" id="IPR036249">
    <property type="entry name" value="Thioredoxin-like_sf"/>
</dbReference>
<protein>
    <recommendedName>
        <fullName evidence="1">Alkyl hydroperoxide reductase subunit C/ Thiol specific antioxidant domain-containing protein</fullName>
    </recommendedName>
</protein>
<reference evidence="2" key="1">
    <citation type="submission" date="2018-05" db="EMBL/GenBank/DDBJ databases">
        <authorList>
            <person name="Lanie J.A."/>
            <person name="Ng W.-L."/>
            <person name="Kazmierczak K.M."/>
            <person name="Andrzejewski T.M."/>
            <person name="Davidsen T.M."/>
            <person name="Wayne K.J."/>
            <person name="Tettelin H."/>
            <person name="Glass J.I."/>
            <person name="Rusch D."/>
            <person name="Podicherti R."/>
            <person name="Tsui H.-C.T."/>
            <person name="Winkler M.E."/>
        </authorList>
    </citation>
    <scope>NUCLEOTIDE SEQUENCE</scope>
</reference>
<evidence type="ECO:0000313" key="2">
    <source>
        <dbReference type="EMBL" id="SVC33654.1"/>
    </source>
</evidence>
<dbReference type="GO" id="GO:0016209">
    <property type="term" value="F:antioxidant activity"/>
    <property type="evidence" value="ECO:0007669"/>
    <property type="project" value="InterPro"/>
</dbReference>
<sequence>MTQRLPKFSLPPAGAEREQNAYSFPSGKQTLICFVKEDCPTTRTSMPLLQQAQEIFGQNIDVVALAQNGENDLVLVEEYGLTVPFLDDSTLNTSYAYEIDTVPSIFLATEGGDVTQQFIGFGRDNWKDLFQSLANQHDVTLPDIDWTSFPEVLPGCGSKSMEPGIFERLKAESEGSPLRGRRVEIGVNDDIHEFLYEQGLTDGLPVIPPTPERVIRMLDGTTRNAQEVVAIVPPNLAPVTIEKIAVNSVMAGCRPEYLPVVITAVEAVCTDQFGMHGVGATTMGATPVIVVNGPIRHEIGMNMGLQALGPGNRANAAIGRALKLVLRNVGGQRPGETERTTMGSPLKFTMCFAEWEEISPWEPLHVERGFDESDSVLTVFAMTGL</sequence>
<organism evidence="2">
    <name type="scientific">marine metagenome</name>
    <dbReference type="NCBI Taxonomy" id="408172"/>
    <lineage>
        <taxon>unclassified sequences</taxon>
        <taxon>metagenomes</taxon>
        <taxon>ecological metagenomes</taxon>
    </lineage>
</organism>
<dbReference type="EMBL" id="UINC01085786">
    <property type="protein sequence ID" value="SVC33654.1"/>
    <property type="molecule type" value="Genomic_DNA"/>
</dbReference>
<dbReference type="GO" id="GO:0016491">
    <property type="term" value="F:oxidoreductase activity"/>
    <property type="evidence" value="ECO:0007669"/>
    <property type="project" value="InterPro"/>
</dbReference>
<feature type="non-terminal residue" evidence="2">
    <location>
        <position position="385"/>
    </location>
</feature>
<dbReference type="Gene3D" id="3.40.30.10">
    <property type="entry name" value="Glutaredoxin"/>
    <property type="match status" value="1"/>
</dbReference>
<evidence type="ECO:0000259" key="1">
    <source>
        <dbReference type="Pfam" id="PF00578"/>
    </source>
</evidence>
<feature type="domain" description="Alkyl hydroperoxide reductase subunit C/ Thiol specific antioxidant" evidence="1">
    <location>
        <begin position="3"/>
        <end position="115"/>
    </location>
</feature>
<dbReference type="AlphaFoldDB" id="A0A382L9T0"/>
<proteinExistence type="predicted"/>